<protein>
    <submittedName>
        <fullName evidence="1">Uncharacterized protein</fullName>
    </submittedName>
</protein>
<dbReference type="RefSeq" id="WP_346143435.1">
    <property type="nucleotide sequence ID" value="NZ_BAAAUA010000013.1"/>
</dbReference>
<evidence type="ECO:0000313" key="2">
    <source>
        <dbReference type="Proteomes" id="UP001596066"/>
    </source>
</evidence>
<reference evidence="2" key="1">
    <citation type="journal article" date="2019" name="Int. J. Syst. Evol. Microbiol.">
        <title>The Global Catalogue of Microorganisms (GCM) 10K type strain sequencing project: providing services to taxonomists for standard genome sequencing and annotation.</title>
        <authorList>
            <consortium name="The Broad Institute Genomics Platform"/>
            <consortium name="The Broad Institute Genome Sequencing Center for Infectious Disease"/>
            <person name="Wu L."/>
            <person name="Ma J."/>
        </authorList>
    </citation>
    <scope>NUCLEOTIDE SEQUENCE [LARGE SCALE GENOMIC DNA]</scope>
    <source>
        <strain evidence="2">CGMCC 4.1622</strain>
    </source>
</reference>
<evidence type="ECO:0000313" key="1">
    <source>
        <dbReference type="EMBL" id="MFC5641368.1"/>
    </source>
</evidence>
<dbReference type="Proteomes" id="UP001596066">
    <property type="component" value="Unassembled WGS sequence"/>
</dbReference>
<proteinExistence type="predicted"/>
<gene>
    <name evidence="1" type="ORF">ACFPZF_08330</name>
</gene>
<dbReference type="EMBL" id="JBHSOC010000011">
    <property type="protein sequence ID" value="MFC5641368.1"/>
    <property type="molecule type" value="Genomic_DNA"/>
</dbReference>
<name>A0ABW0V670_9ACTN</name>
<accession>A0ABW0V670</accession>
<comment type="caution">
    <text evidence="1">The sequence shown here is derived from an EMBL/GenBank/DDBJ whole genome shotgun (WGS) entry which is preliminary data.</text>
</comment>
<organism evidence="1 2">
    <name type="scientific">Kitasatospora cinereorecta</name>
    <dbReference type="NCBI Taxonomy" id="285560"/>
    <lineage>
        <taxon>Bacteria</taxon>
        <taxon>Bacillati</taxon>
        <taxon>Actinomycetota</taxon>
        <taxon>Actinomycetes</taxon>
        <taxon>Kitasatosporales</taxon>
        <taxon>Streptomycetaceae</taxon>
        <taxon>Kitasatospora</taxon>
    </lineage>
</organism>
<sequence>MTTVLPTAGGTFDPHEGPIYFTAGGGEYNAGPYVLTAVNELMGDAEEQRLRSLLDAGNRVLLDSGIFWLTNRHRRAHGVSMDEALALPPESIDGFEELRDRYVYLARTYGDWLWGYIELDQGGLEHKRAQRAVLHDMGLSPIPVYHPLVDGWDCFDELASQYDRICVGNVVQASAPVRLRILHTLWERRRSYPHLWIHALGLTANEWCLPLAPDSCDSSSWLAPLRWNHQRIETALLRRVGNLPAGFRYAPGDTASYEAAARICADAATALGRCWHHAAHRLEELTGGPAPARLDREETLR</sequence>
<keyword evidence="2" id="KW-1185">Reference proteome</keyword>